<accession>A0ABW9YFY8</accession>
<keyword evidence="5" id="KW-1133">Transmembrane helix</keyword>
<dbReference type="Pfam" id="PF00015">
    <property type="entry name" value="MCPsignal"/>
    <property type="match status" value="1"/>
</dbReference>
<dbReference type="PANTHER" id="PTHR32089:SF112">
    <property type="entry name" value="LYSOZYME-LIKE PROTEIN-RELATED"/>
    <property type="match status" value="1"/>
</dbReference>
<proteinExistence type="predicted"/>
<keyword evidence="2 3" id="KW-0807">Transducer</keyword>
<dbReference type="SMART" id="SM00283">
    <property type="entry name" value="MA"/>
    <property type="match status" value="1"/>
</dbReference>
<keyword evidence="5" id="KW-0812">Transmembrane</keyword>
<organism evidence="7 8">
    <name type="scientific">Photobacterium alginatilyticum</name>
    <dbReference type="NCBI Taxonomy" id="1775171"/>
    <lineage>
        <taxon>Bacteria</taxon>
        <taxon>Pseudomonadati</taxon>
        <taxon>Pseudomonadota</taxon>
        <taxon>Gammaproteobacteria</taxon>
        <taxon>Vibrionales</taxon>
        <taxon>Vibrionaceae</taxon>
        <taxon>Photobacterium</taxon>
    </lineage>
</organism>
<reference evidence="7 8" key="1">
    <citation type="journal article" date="2017" name="Int. J. Syst. Evol. Microbiol.">
        <title>Photobacterium alginatilyticum sp. nov., a marine bacterium isolated from bottom seawater.</title>
        <authorList>
            <person name="Wang X."/>
            <person name="Wang Y."/>
            <person name="Yang X."/>
            <person name="Sun H."/>
            <person name="Li B."/>
            <person name="Zhang X.H."/>
        </authorList>
    </citation>
    <scope>NUCLEOTIDE SEQUENCE [LARGE SCALE GENOMIC DNA]</scope>
    <source>
        <strain evidence="7 8">P03D4</strain>
    </source>
</reference>
<dbReference type="Gene3D" id="1.10.287.950">
    <property type="entry name" value="Methyl-accepting chemotaxis protein"/>
    <property type="match status" value="1"/>
</dbReference>
<protein>
    <submittedName>
        <fullName evidence="7">Methyl-accepting chemotaxis protein</fullName>
    </submittedName>
</protein>
<name>A0ABW9YFY8_9GAMM</name>
<dbReference type="Proteomes" id="UP000738517">
    <property type="component" value="Unassembled WGS sequence"/>
</dbReference>
<dbReference type="EMBL" id="RSEJ01000004">
    <property type="protein sequence ID" value="NBI52206.1"/>
    <property type="molecule type" value="Genomic_DNA"/>
</dbReference>
<dbReference type="CDD" id="cd18773">
    <property type="entry name" value="PDC1_HK_sensor"/>
    <property type="match status" value="1"/>
</dbReference>
<evidence type="ECO:0000256" key="3">
    <source>
        <dbReference type="PROSITE-ProRule" id="PRU00284"/>
    </source>
</evidence>
<dbReference type="Gene3D" id="3.30.450.20">
    <property type="entry name" value="PAS domain"/>
    <property type="match status" value="2"/>
</dbReference>
<sequence>MSVKIKITGIIGVMLGLIITVLSGVGYNNFKSASVEDYTASLEKEAFLIANTIEQRMRRNFDVLNTMAEQLSIEADGSLNEQEVVKTLHHIANSLDVINAYTATASGETYSTSANGLVSGFNAKEKKREWFLRAFNGDTNIVTTPYTSNEGDAVMAIAVPVKRGGKTIAVLCTNIRVDQITKFAEKLSKNNQLFLSREDGYILAAKYPDYIGQDLFEKRPSYRQFANSETSQHSYVFNDNDYFVLSSKLSGLGWKVWAWDSWANIYEASNSNLIQNMVLALVFIVVSLFATYLMVVKLMYRPIGGEPKQIESVVKRVANGDLTSSGTGRGKETGISAAIAVMTENLKSIVGDINNTTALLSQSATRISDSATTINQSSESQMKQLEHTSTAMNEMAVTVDEVARNAVDASSAATEANEFAENGIQTVQNMNQSIENLSSEILNVQNVINRLNSETENVGQILDVIRDIADQTNLLALNAAIEAARAGEQGRGFAVVADEVRNLANRTQESTNEIQEVIVKLQNEAKTSVELMEKNATDANNTTIAGQHASDALQSIKNSVTHIQDMNSQIATAAEEQTVVAAEINASIVCINDLAKGTYGNSESNAQLADDLTLAADKLDKAVGEFKL</sequence>
<evidence type="ECO:0000313" key="7">
    <source>
        <dbReference type="EMBL" id="NBI52206.1"/>
    </source>
</evidence>
<evidence type="ECO:0000259" key="6">
    <source>
        <dbReference type="PROSITE" id="PS50111"/>
    </source>
</evidence>
<dbReference type="PANTHER" id="PTHR32089">
    <property type="entry name" value="METHYL-ACCEPTING CHEMOTAXIS PROTEIN MCPB"/>
    <property type="match status" value="1"/>
</dbReference>
<keyword evidence="5" id="KW-0472">Membrane</keyword>
<dbReference type="PROSITE" id="PS50111">
    <property type="entry name" value="CHEMOTAXIS_TRANSDUC_2"/>
    <property type="match status" value="1"/>
</dbReference>
<evidence type="ECO:0000256" key="1">
    <source>
        <dbReference type="ARBA" id="ARBA00004370"/>
    </source>
</evidence>
<dbReference type="InterPro" id="IPR004089">
    <property type="entry name" value="MCPsignal_dom"/>
</dbReference>
<keyword evidence="4" id="KW-0175">Coiled coil</keyword>
<evidence type="ECO:0000256" key="5">
    <source>
        <dbReference type="SAM" id="Phobius"/>
    </source>
</evidence>
<gene>
    <name evidence="7" type="ORF">EIZ48_06420</name>
</gene>
<keyword evidence="8" id="KW-1185">Reference proteome</keyword>
<feature type="transmembrane region" description="Helical" evidence="5">
    <location>
        <begin position="277"/>
        <end position="300"/>
    </location>
</feature>
<dbReference type="SUPFAM" id="SSF58104">
    <property type="entry name" value="Methyl-accepting chemotaxis protein (MCP) signaling domain"/>
    <property type="match status" value="1"/>
</dbReference>
<evidence type="ECO:0000256" key="4">
    <source>
        <dbReference type="SAM" id="Coils"/>
    </source>
</evidence>
<dbReference type="RefSeq" id="WP_160649416.1">
    <property type="nucleotide sequence ID" value="NZ_RSEJ01000004.1"/>
</dbReference>
<feature type="transmembrane region" description="Helical" evidence="5">
    <location>
        <begin position="7"/>
        <end position="27"/>
    </location>
</feature>
<comment type="caution">
    <text evidence="7">The sequence shown here is derived from an EMBL/GenBank/DDBJ whole genome shotgun (WGS) entry which is preliminary data.</text>
</comment>
<dbReference type="CDD" id="cd11386">
    <property type="entry name" value="MCP_signal"/>
    <property type="match status" value="1"/>
</dbReference>
<feature type="domain" description="Methyl-accepting transducer" evidence="6">
    <location>
        <begin position="356"/>
        <end position="592"/>
    </location>
</feature>
<evidence type="ECO:0000313" key="8">
    <source>
        <dbReference type="Proteomes" id="UP000738517"/>
    </source>
</evidence>
<comment type="subcellular location">
    <subcellularLocation>
        <location evidence="1">Membrane</location>
    </subcellularLocation>
</comment>
<evidence type="ECO:0000256" key="2">
    <source>
        <dbReference type="ARBA" id="ARBA00023224"/>
    </source>
</evidence>
<feature type="coiled-coil region" evidence="4">
    <location>
        <begin position="427"/>
        <end position="454"/>
    </location>
</feature>